<organism evidence="2 3">
    <name type="scientific">Halosimplex pelagicum</name>
    <dbReference type="NCBI Taxonomy" id="869886"/>
    <lineage>
        <taxon>Archaea</taxon>
        <taxon>Methanobacteriati</taxon>
        <taxon>Methanobacteriota</taxon>
        <taxon>Stenosarchaea group</taxon>
        <taxon>Halobacteria</taxon>
        <taxon>Halobacteriales</taxon>
        <taxon>Haloarculaceae</taxon>
        <taxon>Halosimplex</taxon>
    </lineage>
</organism>
<dbReference type="AlphaFoldDB" id="A0A7D5P9P1"/>
<dbReference type="RefSeq" id="WP_179922752.1">
    <property type="nucleotide sequence ID" value="NZ_CP058909.1"/>
</dbReference>
<reference evidence="2 3" key="1">
    <citation type="submission" date="2020-07" db="EMBL/GenBank/DDBJ databases">
        <title>Halosimplex litoreum sp. nov. and Halosimplex rubrum sp. nov., isolated from different salt environments.</title>
        <authorList>
            <person name="Cui H."/>
        </authorList>
    </citation>
    <scope>NUCLEOTIDE SEQUENCE [LARGE SCALE GENOMIC DNA]</scope>
    <source>
        <strain evidence="2 3">R2</strain>
    </source>
</reference>
<protein>
    <submittedName>
        <fullName evidence="2">Uncharacterized protein</fullName>
    </submittedName>
</protein>
<feature type="compositionally biased region" description="Basic and acidic residues" evidence="1">
    <location>
        <begin position="164"/>
        <end position="173"/>
    </location>
</feature>
<proteinExistence type="predicted"/>
<dbReference type="KEGG" id="hpel:HZS54_11965"/>
<evidence type="ECO:0000256" key="1">
    <source>
        <dbReference type="SAM" id="MobiDB-lite"/>
    </source>
</evidence>
<gene>
    <name evidence="2" type="ORF">HZS54_11965</name>
</gene>
<feature type="region of interest" description="Disordered" evidence="1">
    <location>
        <begin position="129"/>
        <end position="173"/>
    </location>
</feature>
<sequence length="173" mass="19290">MKQRVIALDYADNPNTELVHQLIKHGKGGSADPSFETEFILTVSPHTPPRGKTERFPEGDTITLSEWLTRPYGNPDKKVAHEVRLNVLGSETGYATVAVERRRADPERPSPNAEWRVDSEFTVVEEYQFSVGSRKPEPASQPAEQQHTDGREGNPENVGVEADLEAKMPDSLQ</sequence>
<accession>A0A7D5P9P1</accession>
<dbReference type="GeneID" id="56083316"/>
<keyword evidence="3" id="KW-1185">Reference proteome</keyword>
<dbReference type="EMBL" id="CP058909">
    <property type="protein sequence ID" value="QLH82284.1"/>
    <property type="molecule type" value="Genomic_DNA"/>
</dbReference>
<evidence type="ECO:0000313" key="2">
    <source>
        <dbReference type="EMBL" id="QLH82284.1"/>
    </source>
</evidence>
<name>A0A7D5P9P1_9EURY</name>
<evidence type="ECO:0000313" key="3">
    <source>
        <dbReference type="Proteomes" id="UP000509346"/>
    </source>
</evidence>
<dbReference type="Proteomes" id="UP000509346">
    <property type="component" value="Chromosome"/>
</dbReference>